<comment type="caution">
    <text evidence="2">The sequence shown here is derived from an EMBL/GenBank/DDBJ whole genome shotgun (WGS) entry which is preliminary data.</text>
</comment>
<feature type="compositionally biased region" description="Polar residues" evidence="1">
    <location>
        <begin position="166"/>
        <end position="179"/>
    </location>
</feature>
<proteinExistence type="predicted"/>
<dbReference type="Proteomes" id="UP000544872">
    <property type="component" value="Unassembled WGS sequence"/>
</dbReference>
<organism evidence="2 3">
    <name type="scientific">Novispirillum itersonii</name>
    <name type="common">Aquaspirillum itersonii</name>
    <dbReference type="NCBI Taxonomy" id="189"/>
    <lineage>
        <taxon>Bacteria</taxon>
        <taxon>Pseudomonadati</taxon>
        <taxon>Pseudomonadota</taxon>
        <taxon>Alphaproteobacteria</taxon>
        <taxon>Rhodospirillales</taxon>
        <taxon>Novispirillaceae</taxon>
        <taxon>Novispirillum</taxon>
    </lineage>
</organism>
<dbReference type="AlphaFoldDB" id="A0A7W9ZFM5"/>
<gene>
    <name evidence="2" type="ORF">FHS48_002027</name>
</gene>
<accession>A0A7W9ZFM5</accession>
<reference evidence="2 3" key="1">
    <citation type="submission" date="2020-08" db="EMBL/GenBank/DDBJ databases">
        <title>Genomic Encyclopedia of Type Strains, Phase IV (KMG-IV): sequencing the most valuable type-strain genomes for metagenomic binning, comparative biology and taxonomic classification.</title>
        <authorList>
            <person name="Goeker M."/>
        </authorList>
    </citation>
    <scope>NUCLEOTIDE SEQUENCE [LARGE SCALE GENOMIC DNA]</scope>
    <source>
        <strain evidence="2 3">DSM 11590</strain>
    </source>
</reference>
<dbReference type="EMBL" id="JACIIX010000006">
    <property type="protein sequence ID" value="MBB6210611.1"/>
    <property type="molecule type" value="Genomic_DNA"/>
</dbReference>
<keyword evidence="3" id="KW-1185">Reference proteome</keyword>
<evidence type="ECO:0000313" key="2">
    <source>
        <dbReference type="EMBL" id="MBB6210611.1"/>
    </source>
</evidence>
<name>A0A7W9ZFM5_NOVIT</name>
<dbReference type="RefSeq" id="WP_184263434.1">
    <property type="nucleotide sequence ID" value="NZ_JACIIX010000006.1"/>
</dbReference>
<evidence type="ECO:0000313" key="3">
    <source>
        <dbReference type="Proteomes" id="UP000544872"/>
    </source>
</evidence>
<sequence length="188" mass="21507">MKPPICDSVFDVAFWLIDRALDDGEYLQPQKLQRLLFLAQAYYAVMSKGDKLMPCLFIASGMGPLEPSSWRAFEHGRPKVDYQKIPQEIQPFLDSLWRKFSPHSAEYLNKLVCSHPPYQDAFAQGRRSEITLEAMVAYYGRKPTQNQPGLKDAPPIDRVLRPRVMRSQTGKPVSVTSWTPKRKTPPTP</sequence>
<protein>
    <submittedName>
        <fullName evidence="2">Putative phage-associated protein</fullName>
    </submittedName>
</protein>
<feature type="region of interest" description="Disordered" evidence="1">
    <location>
        <begin position="143"/>
        <end position="188"/>
    </location>
</feature>
<evidence type="ECO:0000256" key="1">
    <source>
        <dbReference type="SAM" id="MobiDB-lite"/>
    </source>
</evidence>